<dbReference type="PANTHER" id="PTHR42834:SF1">
    <property type="entry name" value="ENDONUCLEASE_EXONUCLEASE_PHOSPHATASE FAMILY PROTEIN (AFU_ORTHOLOGUE AFUA_3G09210)"/>
    <property type="match status" value="1"/>
</dbReference>
<organism evidence="2">
    <name type="scientific">Cyclophora tenuis</name>
    <name type="common">Marine diatom</name>
    <dbReference type="NCBI Taxonomy" id="216820"/>
    <lineage>
        <taxon>Eukaryota</taxon>
        <taxon>Sar</taxon>
        <taxon>Stramenopiles</taxon>
        <taxon>Ochrophyta</taxon>
        <taxon>Bacillariophyta</taxon>
        <taxon>Fragilariophyceae</taxon>
        <taxon>Fragilariophycidae</taxon>
        <taxon>Cyclophorales</taxon>
        <taxon>Cyclophoraceae</taxon>
        <taxon>Cyclophora</taxon>
    </lineage>
</organism>
<name>A0A7S1D1T1_CYCTE</name>
<dbReference type="InterPro" id="IPR047971">
    <property type="entry name" value="ExeM-like"/>
</dbReference>
<evidence type="ECO:0000313" key="2">
    <source>
        <dbReference type="EMBL" id="CAD8935543.1"/>
    </source>
</evidence>
<accession>A0A7S1D1T1</accession>
<sequence length="469" mass="51149">MTPPLESSQLEAKEGMLVSIEAQDGYSMVISEYYLLGRFGSFTICNAPDDEGRIFQFTNGNVPDVAGFSSYTQELPKSCFVVDDDDSRQNPSQVLAGAAINVVDGAGFRGGNKVFPLKGPLYQSFKSPYYKVYTLDLDDIGIVETNPRPPVPTLGGGTFTVASVNVLNYFVDLKGRGADNRAEFVRQNEKMMEGMKDLDVDVLGVIELENTVDAVDRFVRELNAILPARQYVAASREGNASGGSDAIRTDVIFDSKKFRLGGAARLDDHVGAIAPLVSQSTVGALFNGPGSNRSPIAATLVEKSTQKMVTVVANHLKSKRPGGKGADDDKKNGAASWNHQRTLGAKAILKWLSTNPTGFDTPYMLLGDFNANFMEDPVRAVVEGGFESAITNSPQEYTLVFNAQFGVLDYIFYDDGLKLEDAKIWHVNVDEPGLFDYNLDYGRNPVLFNGTNPYRFSDHDPVMASFSIL</sequence>
<dbReference type="NCBIfam" id="NF033681">
    <property type="entry name" value="ExeM_NucH_DNase"/>
    <property type="match status" value="1"/>
</dbReference>
<reference evidence="2" key="1">
    <citation type="submission" date="2021-01" db="EMBL/GenBank/DDBJ databases">
        <authorList>
            <person name="Corre E."/>
            <person name="Pelletier E."/>
            <person name="Niang G."/>
            <person name="Scheremetjew M."/>
            <person name="Finn R."/>
            <person name="Kale V."/>
            <person name="Holt S."/>
            <person name="Cochrane G."/>
            <person name="Meng A."/>
            <person name="Brown T."/>
            <person name="Cohen L."/>
        </authorList>
    </citation>
    <scope>NUCLEOTIDE SEQUENCE</scope>
    <source>
        <strain evidence="2">ECT3854</strain>
    </source>
</reference>
<gene>
    <name evidence="2" type="ORF">CTEN0397_LOCUS6577</name>
</gene>
<dbReference type="CDD" id="cd10283">
    <property type="entry name" value="MnuA_DNase1-like"/>
    <property type="match status" value="1"/>
</dbReference>
<dbReference type="Pfam" id="PF03372">
    <property type="entry name" value="Exo_endo_phos"/>
    <property type="match status" value="1"/>
</dbReference>
<protein>
    <recommendedName>
        <fullName evidence="1">Endonuclease/exonuclease/phosphatase domain-containing protein</fullName>
    </recommendedName>
</protein>
<dbReference type="InterPro" id="IPR036691">
    <property type="entry name" value="Endo/exonu/phosph_ase_sf"/>
</dbReference>
<dbReference type="Gene3D" id="3.60.10.10">
    <property type="entry name" value="Endonuclease/exonuclease/phosphatase"/>
    <property type="match status" value="1"/>
</dbReference>
<evidence type="ECO:0000259" key="1">
    <source>
        <dbReference type="Pfam" id="PF03372"/>
    </source>
</evidence>
<dbReference type="SUPFAM" id="SSF56219">
    <property type="entry name" value="DNase I-like"/>
    <property type="match status" value="1"/>
</dbReference>
<dbReference type="EMBL" id="HBFW01010164">
    <property type="protein sequence ID" value="CAD8935543.1"/>
    <property type="molecule type" value="Transcribed_RNA"/>
</dbReference>
<proteinExistence type="predicted"/>
<dbReference type="GO" id="GO:0003824">
    <property type="term" value="F:catalytic activity"/>
    <property type="evidence" value="ECO:0007669"/>
    <property type="project" value="InterPro"/>
</dbReference>
<feature type="domain" description="Endonuclease/exonuclease/phosphatase" evidence="1">
    <location>
        <begin position="286"/>
        <end position="459"/>
    </location>
</feature>
<dbReference type="PANTHER" id="PTHR42834">
    <property type="entry name" value="ENDONUCLEASE/EXONUCLEASE/PHOSPHATASE FAMILY PROTEIN (AFU_ORTHOLOGUE AFUA_3G09210)"/>
    <property type="match status" value="1"/>
</dbReference>
<dbReference type="AlphaFoldDB" id="A0A7S1D1T1"/>
<dbReference type="InterPro" id="IPR005135">
    <property type="entry name" value="Endo/exonuclease/phosphatase"/>
</dbReference>